<dbReference type="CDD" id="cd15490">
    <property type="entry name" value="eIF2_gamma_III"/>
    <property type="match status" value="1"/>
</dbReference>
<dbReference type="FunFam" id="2.40.30.10:FF:000011">
    <property type="entry name" value="Eukaryotic translation initiation factor 2 subunit gamma"/>
    <property type="match status" value="1"/>
</dbReference>
<dbReference type="InterPro" id="IPR050543">
    <property type="entry name" value="eIF2G"/>
</dbReference>
<reference evidence="6 7" key="1">
    <citation type="journal article" date="2023" name="Hortic Res">
        <title>Pangenome of water caltrop reveals structural variations and asymmetric subgenome divergence after allopolyploidization.</title>
        <authorList>
            <person name="Zhang X."/>
            <person name="Chen Y."/>
            <person name="Wang L."/>
            <person name="Yuan Y."/>
            <person name="Fang M."/>
            <person name="Shi L."/>
            <person name="Lu R."/>
            <person name="Comes H.P."/>
            <person name="Ma Y."/>
            <person name="Chen Y."/>
            <person name="Huang G."/>
            <person name="Zhou Y."/>
            <person name="Zheng Z."/>
            <person name="Qiu Y."/>
        </authorList>
    </citation>
    <scope>NUCLEOTIDE SEQUENCE [LARGE SCALE GENOMIC DNA]</scope>
    <source>
        <tissue evidence="6">Roots</tissue>
    </source>
</reference>
<sequence>MTSSPDIGEGFLYFRFNLCTCCPLHNLSNNIDVVYEYIVKKIPIPERNFISPPNMIVIRSFDVNKPGFEVDNIREIFVELEVNFFLLRRLLGVRTRGSERQGKVSKLAKGEILMLNIGSISTGAPVLAVKNDLAMLQLTSPVCTSKGEKIALSRRVEKHWRLIGWGQIQAGTTHDVPAASF</sequence>
<protein>
    <recommendedName>
        <fullName evidence="5">Initiation factor eIF2 gamma C-terminal domain-containing protein</fullName>
    </recommendedName>
</protein>
<evidence type="ECO:0000313" key="6">
    <source>
        <dbReference type="EMBL" id="KAK4745598.1"/>
    </source>
</evidence>
<evidence type="ECO:0000313" key="7">
    <source>
        <dbReference type="Proteomes" id="UP001345219"/>
    </source>
</evidence>
<dbReference type="GO" id="GO:0005525">
    <property type="term" value="F:GTP binding"/>
    <property type="evidence" value="ECO:0007669"/>
    <property type="project" value="UniProtKB-KW"/>
</dbReference>
<dbReference type="Pfam" id="PF09173">
    <property type="entry name" value="eIF2_C"/>
    <property type="match status" value="1"/>
</dbReference>
<dbReference type="InterPro" id="IPR015256">
    <property type="entry name" value="eIF2g_C"/>
</dbReference>
<keyword evidence="3" id="KW-0648">Protein biosynthesis</keyword>
<dbReference type="InterPro" id="IPR009001">
    <property type="entry name" value="Transl_elong_EF1A/Init_IF2_C"/>
</dbReference>
<gene>
    <name evidence="6" type="ORF">SAY87_011910</name>
</gene>
<accession>A0AAN7JJQ0</accession>
<keyword evidence="2" id="KW-0547">Nucleotide-binding</keyword>
<evidence type="ECO:0000256" key="1">
    <source>
        <dbReference type="ARBA" id="ARBA00022540"/>
    </source>
</evidence>
<dbReference type="EMBL" id="JAXIOK010000021">
    <property type="protein sequence ID" value="KAK4745598.1"/>
    <property type="molecule type" value="Genomic_DNA"/>
</dbReference>
<dbReference type="SUPFAM" id="SSF50465">
    <property type="entry name" value="EF-Tu/eEF-1alpha/eIF2-gamma C-terminal domain"/>
    <property type="match status" value="1"/>
</dbReference>
<keyword evidence="4" id="KW-0342">GTP-binding</keyword>
<dbReference type="GO" id="GO:0001731">
    <property type="term" value="P:formation of translation preinitiation complex"/>
    <property type="evidence" value="ECO:0007669"/>
    <property type="project" value="TreeGrafter"/>
</dbReference>
<dbReference type="Proteomes" id="UP001345219">
    <property type="component" value="Chromosome 10"/>
</dbReference>
<name>A0AAN7JJQ0_9MYRT</name>
<dbReference type="Gene3D" id="2.40.30.10">
    <property type="entry name" value="Translation factors"/>
    <property type="match status" value="1"/>
</dbReference>
<comment type="caution">
    <text evidence="6">The sequence shown here is derived from an EMBL/GenBank/DDBJ whole genome shotgun (WGS) entry which is preliminary data.</text>
</comment>
<keyword evidence="1" id="KW-0396">Initiation factor</keyword>
<dbReference type="GO" id="GO:0005829">
    <property type="term" value="C:cytosol"/>
    <property type="evidence" value="ECO:0007669"/>
    <property type="project" value="TreeGrafter"/>
</dbReference>
<dbReference type="GO" id="GO:0005850">
    <property type="term" value="C:eukaryotic translation initiation factor 2 complex"/>
    <property type="evidence" value="ECO:0007669"/>
    <property type="project" value="TreeGrafter"/>
</dbReference>
<dbReference type="AlphaFoldDB" id="A0AAN7JJQ0"/>
<dbReference type="PANTHER" id="PTHR42854:SF3">
    <property type="entry name" value="EUKARYOTIC TRANSLATION INITIATION FACTOR 2 SUBUNIT 3-RELATED"/>
    <property type="match status" value="1"/>
</dbReference>
<evidence type="ECO:0000256" key="2">
    <source>
        <dbReference type="ARBA" id="ARBA00022741"/>
    </source>
</evidence>
<evidence type="ECO:0000256" key="4">
    <source>
        <dbReference type="ARBA" id="ARBA00023134"/>
    </source>
</evidence>
<evidence type="ECO:0000256" key="3">
    <source>
        <dbReference type="ARBA" id="ARBA00022917"/>
    </source>
</evidence>
<feature type="domain" description="Initiation factor eIF2 gamma C-terminal" evidence="5">
    <location>
        <begin position="79"/>
        <end position="168"/>
    </location>
</feature>
<keyword evidence="7" id="KW-1185">Reference proteome</keyword>
<dbReference type="GO" id="GO:0003743">
    <property type="term" value="F:translation initiation factor activity"/>
    <property type="evidence" value="ECO:0007669"/>
    <property type="project" value="UniProtKB-KW"/>
</dbReference>
<dbReference type="GO" id="GO:0000049">
    <property type="term" value="F:tRNA binding"/>
    <property type="evidence" value="ECO:0007669"/>
    <property type="project" value="TreeGrafter"/>
</dbReference>
<evidence type="ECO:0000259" key="5">
    <source>
        <dbReference type="Pfam" id="PF09173"/>
    </source>
</evidence>
<organism evidence="6 7">
    <name type="scientific">Trapa incisa</name>
    <dbReference type="NCBI Taxonomy" id="236973"/>
    <lineage>
        <taxon>Eukaryota</taxon>
        <taxon>Viridiplantae</taxon>
        <taxon>Streptophyta</taxon>
        <taxon>Embryophyta</taxon>
        <taxon>Tracheophyta</taxon>
        <taxon>Spermatophyta</taxon>
        <taxon>Magnoliopsida</taxon>
        <taxon>eudicotyledons</taxon>
        <taxon>Gunneridae</taxon>
        <taxon>Pentapetalae</taxon>
        <taxon>rosids</taxon>
        <taxon>malvids</taxon>
        <taxon>Myrtales</taxon>
        <taxon>Lythraceae</taxon>
        <taxon>Trapa</taxon>
    </lineage>
</organism>
<proteinExistence type="predicted"/>
<dbReference type="PANTHER" id="PTHR42854">
    <property type="entry name" value="EUKARYOTIC TRANSLATION INITIATION FACTOR 2 SUBUNIT 3 FAMILY MEMBER"/>
    <property type="match status" value="1"/>
</dbReference>